<dbReference type="InterPro" id="IPR029063">
    <property type="entry name" value="SAM-dependent_MTases_sf"/>
</dbReference>
<dbReference type="AlphaFoldDB" id="A0A7K3LKI4"/>
<keyword evidence="1" id="KW-0489">Methyltransferase</keyword>
<dbReference type="Proteomes" id="UP000466307">
    <property type="component" value="Unassembled WGS sequence"/>
</dbReference>
<keyword evidence="1" id="KW-0808">Transferase</keyword>
<dbReference type="Gene3D" id="3.40.50.150">
    <property type="entry name" value="Vaccinia Virus protein VP39"/>
    <property type="match status" value="1"/>
</dbReference>
<reference evidence="1 2" key="1">
    <citation type="submission" date="2020-01" db="EMBL/GenBank/DDBJ databases">
        <title>Investigation of new actinobacteria for the biodesulphurisation of diesel fuel.</title>
        <authorList>
            <person name="Athi Narayanan S.M."/>
        </authorList>
    </citation>
    <scope>NUCLEOTIDE SEQUENCE [LARGE SCALE GENOMIC DNA]</scope>
    <source>
        <strain evidence="1 2">213E</strain>
    </source>
</reference>
<gene>
    <name evidence="1" type="ORF">GYA93_00450</name>
</gene>
<dbReference type="SUPFAM" id="SSF53335">
    <property type="entry name" value="S-adenosyl-L-methionine-dependent methyltransferases"/>
    <property type="match status" value="1"/>
</dbReference>
<protein>
    <submittedName>
        <fullName evidence="1">Methyltransferase</fullName>
    </submittedName>
</protein>
<evidence type="ECO:0000313" key="1">
    <source>
        <dbReference type="EMBL" id="NDK88057.1"/>
    </source>
</evidence>
<sequence>MHEAGVLDAAVDALADALDRVLPDASGDHPLILDLGGGPGVYLRACLRRRPSARGLVIDLSKFCARAVTRGEPAAAAVVADAWRAVPVRSGAAAVVLSVFAPRNVDEIVRMLAPGGHLLVVTPLPSHLTELIEPLGMLSVTPDKTDRLDAAMAPAFELIDRREIVASVDVDAATIADLVGMGPSAFHHDRAEIDAAARRLADAHGGRVQVTVAVTLTVSRVGSASTH</sequence>
<keyword evidence="2" id="KW-1185">Reference proteome</keyword>
<accession>A0A7K3LKI4</accession>
<dbReference type="EMBL" id="JAADZU010000001">
    <property type="protein sequence ID" value="NDK88057.1"/>
    <property type="molecule type" value="Genomic_DNA"/>
</dbReference>
<dbReference type="GO" id="GO:0032259">
    <property type="term" value="P:methylation"/>
    <property type="evidence" value="ECO:0007669"/>
    <property type="project" value="UniProtKB-KW"/>
</dbReference>
<organism evidence="1 2">
    <name type="scientific">Gordonia desulfuricans</name>
    <dbReference type="NCBI Taxonomy" id="89051"/>
    <lineage>
        <taxon>Bacteria</taxon>
        <taxon>Bacillati</taxon>
        <taxon>Actinomycetota</taxon>
        <taxon>Actinomycetes</taxon>
        <taxon>Mycobacteriales</taxon>
        <taxon>Gordoniaceae</taxon>
        <taxon>Gordonia</taxon>
    </lineage>
</organism>
<name>A0A7K3LKI4_9ACTN</name>
<evidence type="ECO:0000313" key="2">
    <source>
        <dbReference type="Proteomes" id="UP000466307"/>
    </source>
</evidence>
<dbReference type="GO" id="GO:0008168">
    <property type="term" value="F:methyltransferase activity"/>
    <property type="evidence" value="ECO:0007669"/>
    <property type="project" value="UniProtKB-KW"/>
</dbReference>
<comment type="caution">
    <text evidence="1">The sequence shown here is derived from an EMBL/GenBank/DDBJ whole genome shotgun (WGS) entry which is preliminary data.</text>
</comment>
<proteinExistence type="predicted"/>